<feature type="compositionally biased region" description="Low complexity" evidence="1">
    <location>
        <begin position="101"/>
        <end position="113"/>
    </location>
</feature>
<evidence type="ECO:0000313" key="3">
    <source>
        <dbReference type="Proteomes" id="UP000041254"/>
    </source>
</evidence>
<accession>A0A0G4FUW9</accession>
<sequence length="204" mass="22369">MESQTKHRDVAEKINALQRHAGEVLTLKGSKERTLGQDMCPNVAPRWCVWITSLAPSLLTLPDALLFDRLGPLVGTESIIGDSRGPIRHTWDPPAAPTCTPPSHSSPTATSTPPSEPWLAKATRAVMRCHMNMAMVRLIEGAGESLESLEADSHSVQQREIAFPDDRGKEPGEFPRLKTVVVGGRWAWASFLRAWTLRPSSCAN</sequence>
<gene>
    <name evidence="2" type="ORF">Vbra_400</name>
</gene>
<organism evidence="2 3">
    <name type="scientific">Vitrella brassicaformis (strain CCMP3155)</name>
    <dbReference type="NCBI Taxonomy" id="1169540"/>
    <lineage>
        <taxon>Eukaryota</taxon>
        <taxon>Sar</taxon>
        <taxon>Alveolata</taxon>
        <taxon>Colpodellida</taxon>
        <taxon>Vitrellaceae</taxon>
        <taxon>Vitrella</taxon>
    </lineage>
</organism>
<dbReference type="PhylomeDB" id="A0A0G4FUW9"/>
<name>A0A0G4FUW9_VITBC</name>
<dbReference type="EMBL" id="CDMY01000508">
    <property type="protein sequence ID" value="CEM18747.1"/>
    <property type="molecule type" value="Genomic_DNA"/>
</dbReference>
<evidence type="ECO:0000256" key="1">
    <source>
        <dbReference type="SAM" id="MobiDB-lite"/>
    </source>
</evidence>
<protein>
    <submittedName>
        <fullName evidence="2">Uncharacterized protein</fullName>
    </submittedName>
</protein>
<dbReference type="InParanoid" id="A0A0G4FUW9"/>
<dbReference type="AlphaFoldDB" id="A0A0G4FUW9"/>
<keyword evidence="3" id="KW-1185">Reference proteome</keyword>
<feature type="region of interest" description="Disordered" evidence="1">
    <location>
        <begin position="78"/>
        <end position="117"/>
    </location>
</feature>
<dbReference type="VEuPathDB" id="CryptoDB:Vbra_400"/>
<dbReference type="Proteomes" id="UP000041254">
    <property type="component" value="Unassembled WGS sequence"/>
</dbReference>
<reference evidence="2 3" key="1">
    <citation type="submission" date="2014-11" db="EMBL/GenBank/DDBJ databases">
        <authorList>
            <person name="Zhu J."/>
            <person name="Qi W."/>
            <person name="Song R."/>
        </authorList>
    </citation>
    <scope>NUCLEOTIDE SEQUENCE [LARGE SCALE GENOMIC DNA]</scope>
</reference>
<evidence type="ECO:0000313" key="2">
    <source>
        <dbReference type="EMBL" id="CEM18747.1"/>
    </source>
</evidence>
<proteinExistence type="predicted"/>